<dbReference type="Gene3D" id="3.90.550.10">
    <property type="entry name" value="Spore Coat Polysaccharide Biosynthesis Protein SpsA, Chain A"/>
    <property type="match status" value="1"/>
</dbReference>
<keyword evidence="5" id="KW-0812">Transmembrane</keyword>
<dbReference type="PANTHER" id="PTHR43179:SF12">
    <property type="entry name" value="GALACTOFURANOSYLTRANSFERASE GLFT2"/>
    <property type="match status" value="1"/>
</dbReference>
<name>A0A1F5HG29_9BACT</name>
<keyword evidence="3" id="KW-0808">Transferase</keyword>
<dbReference type="SUPFAM" id="SSF53448">
    <property type="entry name" value="Nucleotide-diphospho-sugar transferases"/>
    <property type="match status" value="1"/>
</dbReference>
<feature type="region of interest" description="Disordered" evidence="4">
    <location>
        <begin position="1"/>
        <end position="44"/>
    </location>
</feature>
<dbReference type="AlphaFoldDB" id="A0A1F5HG29"/>
<organism evidence="7 8">
    <name type="scientific">Candidatus Curtissbacteria bacterium RIFOXYA1_FULL_41_14</name>
    <dbReference type="NCBI Taxonomy" id="1797737"/>
    <lineage>
        <taxon>Bacteria</taxon>
        <taxon>Candidatus Curtissiibacteriota</taxon>
    </lineage>
</organism>
<comment type="caution">
    <text evidence="7">The sequence shown here is derived from an EMBL/GenBank/DDBJ whole genome shotgun (WGS) entry which is preliminary data.</text>
</comment>
<evidence type="ECO:0000256" key="5">
    <source>
        <dbReference type="SAM" id="Phobius"/>
    </source>
</evidence>
<evidence type="ECO:0000313" key="7">
    <source>
        <dbReference type="EMBL" id="OGE03107.1"/>
    </source>
</evidence>
<dbReference type="GO" id="GO:0016757">
    <property type="term" value="F:glycosyltransferase activity"/>
    <property type="evidence" value="ECO:0007669"/>
    <property type="project" value="UniProtKB-KW"/>
</dbReference>
<evidence type="ECO:0000256" key="2">
    <source>
        <dbReference type="ARBA" id="ARBA00022676"/>
    </source>
</evidence>
<accession>A0A1F5HG29</accession>
<sequence length="339" mass="38618">MSEDKKSLKVSISREAKKQIPKVSISKNQRPKVSISKKQRPKVSISKNQRPKVSIIFTNYNGGQNPLSCLSSIEKLNYPKSQLETIVVDNHSTDGSTKLIKKKFPKVKVLYQKKNLGFAKGINVGIRKAKGDHLFITNDDVTFEKNSLKTLIDFAQKQNDCIIGGKQVHPQTKKFVAGGRKFSLLTGMQTGINARSSVVCDQVDGCAMLIPRKLIKVLSLFDEGFYPVYGEDLDFCLRAKKAKIHVIYHPKAIFYHNPSQSVSKLPLADVYFYGFKNRLRLMLKHANPLQLAFFLIFHYLLIMPFRIITRKEPILKAEIKALIWNIKNLKKTLREKRGN</sequence>
<dbReference type="STRING" id="1797737.A2196_03985"/>
<gene>
    <name evidence="7" type="ORF">A2196_03985</name>
</gene>
<keyword evidence="5" id="KW-0472">Membrane</keyword>
<dbReference type="PANTHER" id="PTHR43179">
    <property type="entry name" value="RHAMNOSYLTRANSFERASE WBBL"/>
    <property type="match status" value="1"/>
</dbReference>
<keyword evidence="5" id="KW-1133">Transmembrane helix</keyword>
<proteinExistence type="inferred from homology"/>
<feature type="domain" description="Glycosyltransferase 2-like" evidence="6">
    <location>
        <begin position="54"/>
        <end position="212"/>
    </location>
</feature>
<evidence type="ECO:0000256" key="1">
    <source>
        <dbReference type="ARBA" id="ARBA00006739"/>
    </source>
</evidence>
<protein>
    <recommendedName>
        <fullName evidence="6">Glycosyltransferase 2-like domain-containing protein</fullName>
    </recommendedName>
</protein>
<dbReference type="InterPro" id="IPR029044">
    <property type="entry name" value="Nucleotide-diphossugar_trans"/>
</dbReference>
<reference evidence="7 8" key="1">
    <citation type="journal article" date="2016" name="Nat. Commun.">
        <title>Thousands of microbial genomes shed light on interconnected biogeochemical processes in an aquifer system.</title>
        <authorList>
            <person name="Anantharaman K."/>
            <person name="Brown C.T."/>
            <person name="Hug L.A."/>
            <person name="Sharon I."/>
            <person name="Castelle C.J."/>
            <person name="Probst A.J."/>
            <person name="Thomas B.C."/>
            <person name="Singh A."/>
            <person name="Wilkins M.J."/>
            <person name="Karaoz U."/>
            <person name="Brodie E.L."/>
            <person name="Williams K.H."/>
            <person name="Hubbard S.S."/>
            <person name="Banfield J.F."/>
        </authorList>
    </citation>
    <scope>NUCLEOTIDE SEQUENCE [LARGE SCALE GENOMIC DNA]</scope>
</reference>
<evidence type="ECO:0000259" key="6">
    <source>
        <dbReference type="Pfam" id="PF00535"/>
    </source>
</evidence>
<dbReference type="InterPro" id="IPR001173">
    <property type="entry name" value="Glyco_trans_2-like"/>
</dbReference>
<dbReference type="Proteomes" id="UP000176751">
    <property type="component" value="Unassembled WGS sequence"/>
</dbReference>
<evidence type="ECO:0000256" key="4">
    <source>
        <dbReference type="SAM" id="MobiDB-lite"/>
    </source>
</evidence>
<evidence type="ECO:0000313" key="8">
    <source>
        <dbReference type="Proteomes" id="UP000176751"/>
    </source>
</evidence>
<keyword evidence="2" id="KW-0328">Glycosyltransferase</keyword>
<dbReference type="EMBL" id="MFCA01000004">
    <property type="protein sequence ID" value="OGE03107.1"/>
    <property type="molecule type" value="Genomic_DNA"/>
</dbReference>
<feature type="transmembrane region" description="Helical" evidence="5">
    <location>
        <begin position="289"/>
        <end position="308"/>
    </location>
</feature>
<comment type="similarity">
    <text evidence="1">Belongs to the glycosyltransferase 2 family.</text>
</comment>
<evidence type="ECO:0000256" key="3">
    <source>
        <dbReference type="ARBA" id="ARBA00022679"/>
    </source>
</evidence>
<dbReference type="CDD" id="cd04186">
    <property type="entry name" value="GT_2_like_c"/>
    <property type="match status" value="1"/>
</dbReference>
<dbReference type="Pfam" id="PF00535">
    <property type="entry name" value="Glycos_transf_2"/>
    <property type="match status" value="1"/>
</dbReference>
<feature type="compositionally biased region" description="Basic and acidic residues" evidence="4">
    <location>
        <begin position="1"/>
        <end position="18"/>
    </location>
</feature>